<evidence type="ECO:0000313" key="1">
    <source>
        <dbReference type="EMBL" id="KAF6078402.1"/>
    </source>
</evidence>
<name>A0A833YK40_9CHIR</name>
<sequence>MTVAFTVRAELGERELQLPCAFEFVPGDGVVETLVRSVASDGRKHWRLQRSFVLALIRWTWSSFPLVLLSLLSARLEGVKGNALSLLYTETTVMRACRHLLAPHVSGEGPKHLQIAVSEV</sequence>
<gene>
    <name evidence="1" type="ORF">HJG60_009239</name>
</gene>
<organism evidence="1 2">
    <name type="scientific">Phyllostomus discolor</name>
    <name type="common">pale spear-nosed bat</name>
    <dbReference type="NCBI Taxonomy" id="89673"/>
    <lineage>
        <taxon>Eukaryota</taxon>
        <taxon>Metazoa</taxon>
        <taxon>Chordata</taxon>
        <taxon>Craniata</taxon>
        <taxon>Vertebrata</taxon>
        <taxon>Euteleostomi</taxon>
        <taxon>Mammalia</taxon>
        <taxon>Eutheria</taxon>
        <taxon>Laurasiatheria</taxon>
        <taxon>Chiroptera</taxon>
        <taxon>Yangochiroptera</taxon>
        <taxon>Phyllostomidae</taxon>
        <taxon>Phyllostominae</taxon>
        <taxon>Phyllostomus</taxon>
    </lineage>
</organism>
<reference evidence="1 2" key="1">
    <citation type="journal article" date="2020" name="Nature">
        <title>Six reference-quality genomes reveal evolution of bat adaptations.</title>
        <authorList>
            <person name="Jebb D."/>
            <person name="Huang Z."/>
            <person name="Pippel M."/>
            <person name="Hughes G.M."/>
            <person name="Lavrichenko K."/>
            <person name="Devanna P."/>
            <person name="Winkler S."/>
            <person name="Jermiin L.S."/>
            <person name="Skirmuntt E.C."/>
            <person name="Katzourakis A."/>
            <person name="Burkitt-Gray L."/>
            <person name="Ray D.A."/>
            <person name="Sullivan K.A.M."/>
            <person name="Roscito J.G."/>
            <person name="Kirilenko B.M."/>
            <person name="Davalos L.M."/>
            <person name="Corthals A.P."/>
            <person name="Power M.L."/>
            <person name="Jones G."/>
            <person name="Ransome R.D."/>
            <person name="Dechmann D.K.N."/>
            <person name="Locatelli A.G."/>
            <person name="Puechmaille S.J."/>
            <person name="Fedrigo O."/>
            <person name="Jarvis E.D."/>
            <person name="Hiller M."/>
            <person name="Vernes S.C."/>
            <person name="Myers E.W."/>
            <person name="Teeling E.C."/>
        </authorList>
    </citation>
    <scope>NUCLEOTIDE SEQUENCE [LARGE SCALE GENOMIC DNA]</scope>
    <source>
        <strain evidence="1">Bat1K_MPI-CBG_1</strain>
    </source>
</reference>
<evidence type="ECO:0000313" key="2">
    <source>
        <dbReference type="Proteomes" id="UP000664940"/>
    </source>
</evidence>
<comment type="caution">
    <text evidence="1">The sequence shown here is derived from an EMBL/GenBank/DDBJ whole genome shotgun (WGS) entry which is preliminary data.</text>
</comment>
<proteinExistence type="predicted"/>
<dbReference type="Proteomes" id="UP000664940">
    <property type="component" value="Unassembled WGS sequence"/>
</dbReference>
<accession>A0A833YK40</accession>
<protein>
    <submittedName>
        <fullName evidence="1">Uncharacterized protein</fullName>
    </submittedName>
</protein>
<dbReference type="AlphaFoldDB" id="A0A833YK40"/>
<dbReference type="EMBL" id="JABVXQ010000014">
    <property type="protein sequence ID" value="KAF6078402.1"/>
    <property type="molecule type" value="Genomic_DNA"/>
</dbReference>